<name>A0ABT9UJU1_9MICC</name>
<keyword evidence="4" id="KW-1185">Reference proteome</keyword>
<comment type="caution">
    <text evidence="3">The sequence shown here is derived from an EMBL/GenBank/DDBJ whole genome shotgun (WGS) entry which is preliminary data.</text>
</comment>
<organism evidence="3 4">
    <name type="scientific">Pseudarthrobacter defluvii</name>
    <dbReference type="NCBI Taxonomy" id="410837"/>
    <lineage>
        <taxon>Bacteria</taxon>
        <taxon>Bacillati</taxon>
        <taxon>Actinomycetota</taxon>
        <taxon>Actinomycetes</taxon>
        <taxon>Micrococcales</taxon>
        <taxon>Micrococcaceae</taxon>
        <taxon>Pseudarthrobacter</taxon>
    </lineage>
</organism>
<dbReference type="EMBL" id="JAUSSY010000011">
    <property type="protein sequence ID" value="MDQ0119911.1"/>
    <property type="molecule type" value="Genomic_DNA"/>
</dbReference>
<proteinExistence type="predicted"/>
<evidence type="ECO:0000256" key="1">
    <source>
        <dbReference type="SAM" id="MobiDB-lite"/>
    </source>
</evidence>
<feature type="transmembrane region" description="Helical" evidence="2">
    <location>
        <begin position="106"/>
        <end position="126"/>
    </location>
</feature>
<dbReference type="Proteomes" id="UP001226389">
    <property type="component" value="Unassembled WGS sequence"/>
</dbReference>
<feature type="transmembrane region" description="Helical" evidence="2">
    <location>
        <begin position="34"/>
        <end position="57"/>
    </location>
</feature>
<accession>A0ABT9UJU1</accession>
<keyword evidence="2" id="KW-0472">Membrane</keyword>
<feature type="region of interest" description="Disordered" evidence="1">
    <location>
        <begin position="1"/>
        <end position="26"/>
    </location>
</feature>
<feature type="compositionally biased region" description="Pro residues" evidence="1">
    <location>
        <begin position="11"/>
        <end position="25"/>
    </location>
</feature>
<evidence type="ECO:0000313" key="4">
    <source>
        <dbReference type="Proteomes" id="UP001226389"/>
    </source>
</evidence>
<protein>
    <submittedName>
        <fullName evidence="3">Lysylphosphatidylglycerol synthetase-like protein (DUF2156 family)</fullName>
    </submittedName>
</protein>
<evidence type="ECO:0000313" key="3">
    <source>
        <dbReference type="EMBL" id="MDQ0119911.1"/>
    </source>
</evidence>
<dbReference type="RefSeq" id="WP_307491754.1">
    <property type="nucleotide sequence ID" value="NZ_JAUSSY010000011.1"/>
</dbReference>
<keyword evidence="2" id="KW-1133">Transmembrane helix</keyword>
<gene>
    <name evidence="3" type="ORF">J2T22_003106</name>
</gene>
<feature type="transmembrane region" description="Helical" evidence="2">
    <location>
        <begin position="69"/>
        <end position="94"/>
    </location>
</feature>
<reference evidence="3 4" key="1">
    <citation type="submission" date="2023-07" db="EMBL/GenBank/DDBJ databases">
        <title>Sorghum-associated microbial communities from plants grown in Nebraska, USA.</title>
        <authorList>
            <person name="Schachtman D."/>
        </authorList>
    </citation>
    <scope>NUCLEOTIDE SEQUENCE [LARGE SCALE GENOMIC DNA]</scope>
    <source>
        <strain evidence="3 4">DS994</strain>
    </source>
</reference>
<keyword evidence="2" id="KW-0812">Transmembrane</keyword>
<evidence type="ECO:0000256" key="2">
    <source>
        <dbReference type="SAM" id="Phobius"/>
    </source>
</evidence>
<sequence>MPENAPADGTRPPPVHGGPGQPPGAPGHKATNSLVLAILAPVSMLLTGPFAGLAMLLTYSDNGYSRTPWAAPFVLFSLPLLFAFLGLRLSLPALKQLPRGSGSRSAAAVALCICGVVFALALGPALDLIGVF</sequence>